<proteinExistence type="predicted"/>
<reference evidence="1" key="1">
    <citation type="submission" date="2020-01" db="EMBL/GenBank/DDBJ databases">
        <authorList>
            <person name="Mishra B."/>
        </authorList>
    </citation>
    <scope>NUCLEOTIDE SEQUENCE [LARGE SCALE GENOMIC DNA]</scope>
</reference>
<protein>
    <submittedName>
        <fullName evidence="1">Uncharacterized protein</fullName>
    </submittedName>
</protein>
<gene>
    <name evidence="1" type="ORF">MERR_LOCUS36110</name>
</gene>
<dbReference type="AlphaFoldDB" id="A0A6D2K7G4"/>
<name>A0A6D2K7G4_9BRAS</name>
<keyword evidence="2" id="KW-1185">Reference proteome</keyword>
<comment type="caution">
    <text evidence="1">The sequence shown here is derived from an EMBL/GenBank/DDBJ whole genome shotgun (WGS) entry which is preliminary data.</text>
</comment>
<accession>A0A6D2K7G4</accession>
<sequence length="232" mass="24542">MLRMFGTGLKVSRSFDYSSVSELTYPSEESLVKATCRDPLITLLKAHLPTDPFPQHKRADLLLLVSSLNGLPSINGSVGSSSISSTMKSVGISTFPISKAGLQAFPVGNLIDLSAKTSEIPQACCFLNLPGKGRGGLYGGGPDGVSFFFATGLVGWLELALSVSSGSIELWFVLQSRFLQLDRVLVQGFVPARSSSVRLSAYSTKSSPSSSSMSTAIWGGLLLLGNCAHFLV</sequence>
<organism evidence="1 2">
    <name type="scientific">Microthlaspi erraticum</name>
    <dbReference type="NCBI Taxonomy" id="1685480"/>
    <lineage>
        <taxon>Eukaryota</taxon>
        <taxon>Viridiplantae</taxon>
        <taxon>Streptophyta</taxon>
        <taxon>Embryophyta</taxon>
        <taxon>Tracheophyta</taxon>
        <taxon>Spermatophyta</taxon>
        <taxon>Magnoliopsida</taxon>
        <taxon>eudicotyledons</taxon>
        <taxon>Gunneridae</taxon>
        <taxon>Pentapetalae</taxon>
        <taxon>rosids</taxon>
        <taxon>malvids</taxon>
        <taxon>Brassicales</taxon>
        <taxon>Brassicaceae</taxon>
        <taxon>Coluteocarpeae</taxon>
        <taxon>Microthlaspi</taxon>
    </lineage>
</organism>
<dbReference type="EMBL" id="CACVBM020001397">
    <property type="protein sequence ID" value="CAA7048875.1"/>
    <property type="molecule type" value="Genomic_DNA"/>
</dbReference>
<dbReference type="Proteomes" id="UP000467841">
    <property type="component" value="Unassembled WGS sequence"/>
</dbReference>
<evidence type="ECO:0000313" key="2">
    <source>
        <dbReference type="Proteomes" id="UP000467841"/>
    </source>
</evidence>
<evidence type="ECO:0000313" key="1">
    <source>
        <dbReference type="EMBL" id="CAA7048875.1"/>
    </source>
</evidence>